<dbReference type="Proteomes" id="UP001443914">
    <property type="component" value="Unassembled WGS sequence"/>
</dbReference>
<protein>
    <recommendedName>
        <fullName evidence="4">Reverse transcriptase zinc-binding domain-containing protein</fullName>
    </recommendedName>
</protein>
<reference evidence="2" key="1">
    <citation type="submission" date="2024-03" db="EMBL/GenBank/DDBJ databases">
        <title>WGS assembly of Saponaria officinalis var. Norfolk2.</title>
        <authorList>
            <person name="Jenkins J."/>
            <person name="Shu S."/>
            <person name="Grimwood J."/>
            <person name="Barry K."/>
            <person name="Goodstein D."/>
            <person name="Schmutz J."/>
            <person name="Leebens-Mack J."/>
            <person name="Osbourn A."/>
        </authorList>
    </citation>
    <scope>NUCLEOTIDE SEQUENCE [LARGE SCALE GENOMIC DNA]</scope>
    <source>
        <strain evidence="2">JIC</strain>
    </source>
</reference>
<proteinExistence type="predicted"/>
<gene>
    <name evidence="2" type="ORF">RND81_14G226600</name>
</gene>
<evidence type="ECO:0000313" key="3">
    <source>
        <dbReference type="Proteomes" id="UP001443914"/>
    </source>
</evidence>
<evidence type="ECO:0008006" key="4">
    <source>
        <dbReference type="Google" id="ProtNLM"/>
    </source>
</evidence>
<feature type="chain" id="PRO_5043396478" description="Reverse transcriptase zinc-binding domain-containing protein" evidence="1">
    <location>
        <begin position="18"/>
        <end position="162"/>
    </location>
</feature>
<dbReference type="EMBL" id="JBDFQZ010000014">
    <property type="protein sequence ID" value="KAK9667016.1"/>
    <property type="molecule type" value="Genomic_DNA"/>
</dbReference>
<evidence type="ECO:0000256" key="1">
    <source>
        <dbReference type="SAM" id="SignalP"/>
    </source>
</evidence>
<name>A0AAW1GTE5_SAPOF</name>
<sequence length="162" mass="19374">MTYCILFYLLAFYTTSTFPTYFDRHRYVKTCMCLIHHRVCFEGVRILVSTETRDHLFFSCSFSSLCMQVLNSRCGLSIPVAVTWRWWCRSWQRQLDLKKMIGALIVGLIYCIWRARNMCRLECSLVRPKYLVDTLIAEYKMRFCTSMQVSVRDNVRDWLRGL</sequence>
<organism evidence="2 3">
    <name type="scientific">Saponaria officinalis</name>
    <name type="common">Common soapwort</name>
    <name type="synonym">Lychnis saponaria</name>
    <dbReference type="NCBI Taxonomy" id="3572"/>
    <lineage>
        <taxon>Eukaryota</taxon>
        <taxon>Viridiplantae</taxon>
        <taxon>Streptophyta</taxon>
        <taxon>Embryophyta</taxon>
        <taxon>Tracheophyta</taxon>
        <taxon>Spermatophyta</taxon>
        <taxon>Magnoliopsida</taxon>
        <taxon>eudicotyledons</taxon>
        <taxon>Gunneridae</taxon>
        <taxon>Pentapetalae</taxon>
        <taxon>Caryophyllales</taxon>
        <taxon>Caryophyllaceae</taxon>
        <taxon>Caryophylleae</taxon>
        <taxon>Saponaria</taxon>
    </lineage>
</organism>
<accession>A0AAW1GTE5</accession>
<comment type="caution">
    <text evidence="2">The sequence shown here is derived from an EMBL/GenBank/DDBJ whole genome shotgun (WGS) entry which is preliminary data.</text>
</comment>
<evidence type="ECO:0000313" key="2">
    <source>
        <dbReference type="EMBL" id="KAK9667016.1"/>
    </source>
</evidence>
<keyword evidence="3" id="KW-1185">Reference proteome</keyword>
<keyword evidence="1" id="KW-0732">Signal</keyword>
<dbReference type="AlphaFoldDB" id="A0AAW1GTE5"/>
<feature type="signal peptide" evidence="1">
    <location>
        <begin position="1"/>
        <end position="17"/>
    </location>
</feature>